<evidence type="ECO:0000313" key="1">
    <source>
        <dbReference type="EMBL" id="KND86559.1"/>
    </source>
</evidence>
<protein>
    <submittedName>
        <fullName evidence="1">Uncharacterized protein</fullName>
    </submittedName>
</protein>
<proteinExistence type="predicted"/>
<keyword evidence="2" id="KW-1185">Reference proteome</keyword>
<organism evidence="1 2">
    <name type="scientific">Tolypocladium ophioglossoides (strain CBS 100239)</name>
    <name type="common">Snaketongue truffleclub</name>
    <name type="synonym">Elaphocordyceps ophioglossoides</name>
    <dbReference type="NCBI Taxonomy" id="1163406"/>
    <lineage>
        <taxon>Eukaryota</taxon>
        <taxon>Fungi</taxon>
        <taxon>Dikarya</taxon>
        <taxon>Ascomycota</taxon>
        <taxon>Pezizomycotina</taxon>
        <taxon>Sordariomycetes</taxon>
        <taxon>Hypocreomycetidae</taxon>
        <taxon>Hypocreales</taxon>
        <taxon>Ophiocordycipitaceae</taxon>
        <taxon>Tolypocladium</taxon>
    </lineage>
</organism>
<gene>
    <name evidence="1" type="ORF">TOPH_08802</name>
</gene>
<reference evidence="1 2" key="1">
    <citation type="journal article" date="2015" name="BMC Genomics">
        <title>The genome of the truffle-parasite Tolypocladium ophioglossoides and the evolution of antifungal peptaibiotics.</title>
        <authorList>
            <person name="Quandt C.A."/>
            <person name="Bushley K.E."/>
            <person name="Spatafora J.W."/>
        </authorList>
    </citation>
    <scope>NUCLEOTIDE SEQUENCE [LARGE SCALE GENOMIC DNA]</scope>
    <source>
        <strain evidence="1 2">CBS 100239</strain>
    </source>
</reference>
<dbReference type="Proteomes" id="UP000036947">
    <property type="component" value="Unassembled WGS sequence"/>
</dbReference>
<evidence type="ECO:0000313" key="2">
    <source>
        <dbReference type="Proteomes" id="UP000036947"/>
    </source>
</evidence>
<dbReference type="AlphaFoldDB" id="A0A0L0MXP1"/>
<name>A0A0L0MXP1_TOLOC</name>
<feature type="non-terminal residue" evidence="1">
    <location>
        <position position="103"/>
    </location>
</feature>
<accession>A0A0L0MXP1</accession>
<dbReference type="EMBL" id="LFRF01000053">
    <property type="protein sequence ID" value="KND86559.1"/>
    <property type="molecule type" value="Genomic_DNA"/>
</dbReference>
<comment type="caution">
    <text evidence="1">The sequence shown here is derived from an EMBL/GenBank/DDBJ whole genome shotgun (WGS) entry which is preliminary data.</text>
</comment>
<sequence>MATPGLMGLMGKGLESNSQRGRRCLQSQDHVDQLDDLFCEGSSKTCTRLIMVLMGFRNHISIVAESVRGIYDEWARTYTGKHTERLERFDVETQDVLLANWKK</sequence>